<dbReference type="Gene3D" id="2.60.40.420">
    <property type="entry name" value="Cupredoxins - blue copper proteins"/>
    <property type="match status" value="1"/>
</dbReference>
<comment type="caution">
    <text evidence="1">The sequence shown here is derived from an EMBL/GenBank/DDBJ whole genome shotgun (WGS) entry which is preliminary data.</text>
</comment>
<accession>A0A1F2PF06</accession>
<dbReference type="Proteomes" id="UP000176244">
    <property type="component" value="Unassembled WGS sequence"/>
</dbReference>
<evidence type="ECO:0000313" key="2">
    <source>
        <dbReference type="Proteomes" id="UP000176244"/>
    </source>
</evidence>
<sequence length="117" mass="13329">MNGSPFVKVGQFNRDDGTVCPCRWGFTNGIYRLKITVENDDIYSWNIGILIKEFGVDQKLKAGENIIEFNPTHSDAFMYCCWLDQITRTVTVQDINNYIKYLGCESDSFLCHNGSGI</sequence>
<organism evidence="1 2">
    <name type="scientific">Acetobacterium wieringae</name>
    <dbReference type="NCBI Taxonomy" id="52694"/>
    <lineage>
        <taxon>Bacteria</taxon>
        <taxon>Bacillati</taxon>
        <taxon>Bacillota</taxon>
        <taxon>Clostridia</taxon>
        <taxon>Eubacteriales</taxon>
        <taxon>Eubacteriaceae</taxon>
        <taxon>Acetobacterium</taxon>
    </lineage>
</organism>
<evidence type="ECO:0000313" key="1">
    <source>
        <dbReference type="EMBL" id="OFV69848.1"/>
    </source>
</evidence>
<name>A0A1F2PF06_9FIRM</name>
<dbReference type="EMBL" id="LKEU01000036">
    <property type="protein sequence ID" value="OFV69848.1"/>
    <property type="molecule type" value="Genomic_DNA"/>
</dbReference>
<dbReference type="STRING" id="52694.ACWI_27370"/>
<protein>
    <submittedName>
        <fullName evidence="1">Uncharacterized protein</fullName>
    </submittedName>
</protein>
<reference evidence="1 2" key="1">
    <citation type="submission" date="2015-09" db="EMBL/GenBank/DDBJ databases">
        <title>Genome sequence of Acetobacterium wieringae DSM 1911.</title>
        <authorList>
            <person name="Poehlein A."/>
            <person name="Bengelsdorf F.R."/>
            <person name="Schiel-Bengelsdorf B."/>
            <person name="Duerre P."/>
            <person name="Daniel R."/>
        </authorList>
    </citation>
    <scope>NUCLEOTIDE SEQUENCE [LARGE SCALE GENOMIC DNA]</scope>
    <source>
        <strain evidence="1 2">DSM 1911</strain>
    </source>
</reference>
<dbReference type="AlphaFoldDB" id="A0A1F2PF06"/>
<gene>
    <name evidence="1" type="ORF">ACWI_27370</name>
</gene>
<proteinExistence type="predicted"/>
<dbReference type="InterPro" id="IPR008972">
    <property type="entry name" value="Cupredoxin"/>
</dbReference>